<dbReference type="EMBL" id="LBMM01016630">
    <property type="protein sequence ID" value="KMQ84358.1"/>
    <property type="molecule type" value="Genomic_DNA"/>
</dbReference>
<dbReference type="PaxDb" id="67767-A0A0J7K1M6"/>
<dbReference type="STRING" id="67767.A0A0J7K1M6"/>
<dbReference type="Proteomes" id="UP000036403">
    <property type="component" value="Unassembled WGS sequence"/>
</dbReference>
<evidence type="ECO:0000313" key="1">
    <source>
        <dbReference type="EMBL" id="KMQ84358.1"/>
    </source>
</evidence>
<name>A0A0J7K1M6_LASNI</name>
<organism evidence="1 2">
    <name type="scientific">Lasius niger</name>
    <name type="common">Black garden ant</name>
    <dbReference type="NCBI Taxonomy" id="67767"/>
    <lineage>
        <taxon>Eukaryota</taxon>
        <taxon>Metazoa</taxon>
        <taxon>Ecdysozoa</taxon>
        <taxon>Arthropoda</taxon>
        <taxon>Hexapoda</taxon>
        <taxon>Insecta</taxon>
        <taxon>Pterygota</taxon>
        <taxon>Neoptera</taxon>
        <taxon>Endopterygota</taxon>
        <taxon>Hymenoptera</taxon>
        <taxon>Apocrita</taxon>
        <taxon>Aculeata</taxon>
        <taxon>Formicoidea</taxon>
        <taxon>Formicidae</taxon>
        <taxon>Formicinae</taxon>
        <taxon>Lasius</taxon>
        <taxon>Lasius</taxon>
    </lineage>
</organism>
<dbReference type="PANTHER" id="PTHR11439:SF483">
    <property type="entry name" value="PEPTIDE SYNTHASE GLIP-LIKE, PUTATIVE (AFU_ORTHOLOGUE AFUA_3G12920)-RELATED"/>
    <property type="match status" value="1"/>
</dbReference>
<sequence length="126" mass="14764">MDQEKYTEEVLEKYNMTECKAVKTPISTSVKLSKEMCPKDDVEREEMSKIPYRSLIGFLTYLATSTRLDIAHAVSALGQYNSDYGLEHWKAAKRVFRYLQGQSKISQNTLNWYSRRQTNSGRIRRR</sequence>
<dbReference type="OrthoDB" id="8188638at2759"/>
<gene>
    <name evidence="1" type="ORF">RF55_17892</name>
</gene>
<evidence type="ECO:0000313" key="2">
    <source>
        <dbReference type="Proteomes" id="UP000036403"/>
    </source>
</evidence>
<dbReference type="PANTHER" id="PTHR11439">
    <property type="entry name" value="GAG-POL-RELATED RETROTRANSPOSON"/>
    <property type="match status" value="1"/>
</dbReference>
<protein>
    <submittedName>
        <fullName evidence="1">Putative retrotransposon</fullName>
    </submittedName>
</protein>
<proteinExistence type="predicted"/>
<comment type="caution">
    <text evidence="1">The sequence shown here is derived from an EMBL/GenBank/DDBJ whole genome shotgun (WGS) entry which is preliminary data.</text>
</comment>
<reference evidence="1 2" key="1">
    <citation type="submission" date="2015-04" db="EMBL/GenBank/DDBJ databases">
        <title>Lasius niger genome sequencing.</title>
        <authorList>
            <person name="Konorov E.A."/>
            <person name="Nikitin M.A."/>
            <person name="Kirill M.V."/>
            <person name="Chang P."/>
        </authorList>
    </citation>
    <scope>NUCLEOTIDE SEQUENCE [LARGE SCALE GENOMIC DNA]</scope>
    <source>
        <tissue evidence="1">Whole</tissue>
    </source>
</reference>
<keyword evidence="2" id="KW-1185">Reference proteome</keyword>
<dbReference type="AlphaFoldDB" id="A0A0J7K1M6"/>
<accession>A0A0J7K1M6</accession>